<dbReference type="InterPro" id="IPR008915">
    <property type="entry name" value="Peptidase_M50"/>
</dbReference>
<dbReference type="RefSeq" id="WP_066972918.1">
    <property type="nucleotide sequence ID" value="NZ_LWMT01000242.1"/>
</dbReference>
<name>A0A162FEA4_9EURY</name>
<feature type="transmembrane region" description="Helical" evidence="13">
    <location>
        <begin position="189"/>
        <end position="208"/>
    </location>
</feature>
<keyword evidence="4" id="KW-1003">Cell membrane</keyword>
<feature type="transmembrane region" description="Helical" evidence="13">
    <location>
        <begin position="81"/>
        <end position="102"/>
    </location>
</feature>
<sequence>MFKVTSREIRDLIISFIVISVAFSILYARNSGEINAEFLPTILPMVMVGVGLGFILHELAHKFTAIHYGYWAEFRMWFPGLVIALISPMFGFIFAAPGAVYINGEYMSDKENGIISLSGPVTNIILALLFFVGSSTLAGMAISGTTFETIQLAYTICNLGFGINAFLALFNLVPFSVLDGAKIIRWNPVIWLITIAIAGIMTYISFIGL</sequence>
<evidence type="ECO:0000256" key="12">
    <source>
        <dbReference type="ARBA" id="ARBA00023136"/>
    </source>
</evidence>
<evidence type="ECO:0000313" key="15">
    <source>
        <dbReference type="EMBL" id="KZX11765.1"/>
    </source>
</evidence>
<feature type="transmembrane region" description="Helical" evidence="13">
    <location>
        <begin position="152"/>
        <end position="177"/>
    </location>
</feature>
<dbReference type="EMBL" id="LWMT01000242">
    <property type="protein sequence ID" value="KZX11765.1"/>
    <property type="molecule type" value="Genomic_DNA"/>
</dbReference>
<protein>
    <submittedName>
        <fullName evidence="15">Peptidase family M50</fullName>
    </submittedName>
</protein>
<comment type="subcellular location">
    <subcellularLocation>
        <location evidence="2">Cell membrane</location>
        <topology evidence="2">Multi-pass membrane protein</topology>
    </subcellularLocation>
</comment>
<dbReference type="InterPro" id="IPR044537">
    <property type="entry name" value="Rip2-like"/>
</dbReference>
<comment type="cofactor">
    <cofactor evidence="1">
        <name>Zn(2+)</name>
        <dbReference type="ChEBI" id="CHEBI:29105"/>
    </cofactor>
</comment>
<keyword evidence="5" id="KW-0645">Protease</keyword>
<evidence type="ECO:0000259" key="14">
    <source>
        <dbReference type="Pfam" id="PF02163"/>
    </source>
</evidence>
<evidence type="ECO:0000256" key="9">
    <source>
        <dbReference type="ARBA" id="ARBA00022833"/>
    </source>
</evidence>
<evidence type="ECO:0000256" key="8">
    <source>
        <dbReference type="ARBA" id="ARBA00022801"/>
    </source>
</evidence>
<evidence type="ECO:0000313" key="16">
    <source>
        <dbReference type="Proteomes" id="UP000077066"/>
    </source>
</evidence>
<dbReference type="STRING" id="55758.MBFIL_13270"/>
<keyword evidence="6 13" id="KW-0812">Transmembrane</keyword>
<keyword evidence="12 13" id="KW-0472">Membrane</keyword>
<gene>
    <name evidence="15" type="ORF">MBFIL_13270</name>
</gene>
<dbReference type="InterPro" id="IPR052348">
    <property type="entry name" value="Metallopeptidase_M50B"/>
</dbReference>
<dbReference type="GO" id="GO:0005886">
    <property type="term" value="C:plasma membrane"/>
    <property type="evidence" value="ECO:0007669"/>
    <property type="project" value="UniProtKB-SubCell"/>
</dbReference>
<keyword evidence="9" id="KW-0862">Zinc</keyword>
<comment type="caution">
    <text evidence="15">The sequence shown here is derived from an EMBL/GenBank/DDBJ whole genome shotgun (WGS) entry which is preliminary data.</text>
</comment>
<keyword evidence="16" id="KW-1185">Reference proteome</keyword>
<dbReference type="CDD" id="cd06158">
    <property type="entry name" value="S2P-M50_like_1"/>
    <property type="match status" value="1"/>
</dbReference>
<dbReference type="GO" id="GO:0046872">
    <property type="term" value="F:metal ion binding"/>
    <property type="evidence" value="ECO:0007669"/>
    <property type="project" value="UniProtKB-KW"/>
</dbReference>
<dbReference type="PANTHER" id="PTHR35864:SF1">
    <property type="entry name" value="ZINC METALLOPROTEASE YWHC-RELATED"/>
    <property type="match status" value="1"/>
</dbReference>
<organism evidence="15 16">
    <name type="scientific">Methanobrevibacter filiformis</name>
    <dbReference type="NCBI Taxonomy" id="55758"/>
    <lineage>
        <taxon>Archaea</taxon>
        <taxon>Methanobacteriati</taxon>
        <taxon>Methanobacteriota</taxon>
        <taxon>Methanomada group</taxon>
        <taxon>Methanobacteria</taxon>
        <taxon>Methanobacteriales</taxon>
        <taxon>Methanobacteriaceae</taxon>
        <taxon>Methanobrevibacter</taxon>
    </lineage>
</organism>
<dbReference type="PATRIC" id="fig|55758.3.peg.1510"/>
<keyword evidence="10 13" id="KW-1133">Transmembrane helix</keyword>
<evidence type="ECO:0000256" key="2">
    <source>
        <dbReference type="ARBA" id="ARBA00004651"/>
    </source>
</evidence>
<dbReference type="Proteomes" id="UP000077066">
    <property type="component" value="Unassembled WGS sequence"/>
</dbReference>
<evidence type="ECO:0000256" key="6">
    <source>
        <dbReference type="ARBA" id="ARBA00022692"/>
    </source>
</evidence>
<feature type="domain" description="Peptidase M50" evidence="14">
    <location>
        <begin position="47"/>
        <end position="185"/>
    </location>
</feature>
<dbReference type="Pfam" id="PF02163">
    <property type="entry name" value="Peptidase_M50"/>
    <property type="match status" value="1"/>
</dbReference>
<keyword evidence="8" id="KW-0378">Hydrolase</keyword>
<accession>A0A162FEA4</accession>
<evidence type="ECO:0000256" key="4">
    <source>
        <dbReference type="ARBA" id="ARBA00022475"/>
    </source>
</evidence>
<evidence type="ECO:0000256" key="1">
    <source>
        <dbReference type="ARBA" id="ARBA00001947"/>
    </source>
</evidence>
<evidence type="ECO:0000256" key="7">
    <source>
        <dbReference type="ARBA" id="ARBA00022723"/>
    </source>
</evidence>
<comment type="similarity">
    <text evidence="3">Belongs to the peptidase M50B family.</text>
</comment>
<dbReference type="GO" id="GO:0008237">
    <property type="term" value="F:metallopeptidase activity"/>
    <property type="evidence" value="ECO:0007669"/>
    <property type="project" value="UniProtKB-KW"/>
</dbReference>
<keyword evidence="11" id="KW-0482">Metalloprotease</keyword>
<dbReference type="AlphaFoldDB" id="A0A162FEA4"/>
<evidence type="ECO:0000256" key="3">
    <source>
        <dbReference type="ARBA" id="ARBA00007931"/>
    </source>
</evidence>
<feature type="transmembrane region" description="Helical" evidence="13">
    <location>
        <begin position="12"/>
        <end position="29"/>
    </location>
</feature>
<feature type="transmembrane region" description="Helical" evidence="13">
    <location>
        <begin position="114"/>
        <end position="140"/>
    </location>
</feature>
<dbReference type="OrthoDB" id="86131at2157"/>
<dbReference type="GO" id="GO:0006508">
    <property type="term" value="P:proteolysis"/>
    <property type="evidence" value="ECO:0007669"/>
    <property type="project" value="UniProtKB-KW"/>
</dbReference>
<evidence type="ECO:0000256" key="5">
    <source>
        <dbReference type="ARBA" id="ARBA00022670"/>
    </source>
</evidence>
<reference evidence="15 16" key="1">
    <citation type="submission" date="2016-04" db="EMBL/GenBank/DDBJ databases">
        <title>Genome sequence of Methanobrevibacter filiformis DSM 11501.</title>
        <authorList>
            <person name="Poehlein A."/>
            <person name="Seedorf H."/>
            <person name="Daniel R."/>
        </authorList>
    </citation>
    <scope>NUCLEOTIDE SEQUENCE [LARGE SCALE GENOMIC DNA]</scope>
    <source>
        <strain evidence="15 16">DSM 11501</strain>
    </source>
</reference>
<evidence type="ECO:0000256" key="13">
    <source>
        <dbReference type="SAM" id="Phobius"/>
    </source>
</evidence>
<feature type="transmembrane region" description="Helical" evidence="13">
    <location>
        <begin position="41"/>
        <end position="60"/>
    </location>
</feature>
<keyword evidence="7" id="KW-0479">Metal-binding</keyword>
<evidence type="ECO:0000256" key="11">
    <source>
        <dbReference type="ARBA" id="ARBA00023049"/>
    </source>
</evidence>
<proteinExistence type="inferred from homology"/>
<evidence type="ECO:0000256" key="10">
    <source>
        <dbReference type="ARBA" id="ARBA00022989"/>
    </source>
</evidence>
<dbReference type="PANTHER" id="PTHR35864">
    <property type="entry name" value="ZINC METALLOPROTEASE MJ0611-RELATED"/>
    <property type="match status" value="1"/>
</dbReference>